<dbReference type="EMBL" id="JARKHS020006644">
    <property type="protein sequence ID" value="KAK8782467.1"/>
    <property type="molecule type" value="Genomic_DNA"/>
</dbReference>
<dbReference type="Proteomes" id="UP001321473">
    <property type="component" value="Unassembled WGS sequence"/>
</dbReference>
<keyword evidence="4" id="KW-1185">Reference proteome</keyword>
<feature type="region of interest" description="Disordered" evidence="1">
    <location>
        <begin position="1"/>
        <end position="20"/>
    </location>
</feature>
<comment type="caution">
    <text evidence="3">The sequence shown here is derived from an EMBL/GenBank/DDBJ whole genome shotgun (WGS) entry which is preliminary data.</text>
</comment>
<name>A0AAQ4F5R9_AMBAM</name>
<dbReference type="AlphaFoldDB" id="A0AAQ4F5R9"/>
<proteinExistence type="predicted"/>
<dbReference type="SUPFAM" id="SSF57667">
    <property type="entry name" value="beta-beta-alpha zinc fingers"/>
    <property type="match status" value="1"/>
</dbReference>
<evidence type="ECO:0000313" key="3">
    <source>
        <dbReference type="EMBL" id="KAK8782467.1"/>
    </source>
</evidence>
<protein>
    <recommendedName>
        <fullName evidence="2">C2H2-type domain-containing protein</fullName>
    </recommendedName>
</protein>
<gene>
    <name evidence="3" type="ORF">V5799_016192</name>
</gene>
<dbReference type="PROSITE" id="PS00028">
    <property type="entry name" value="ZINC_FINGER_C2H2_1"/>
    <property type="match status" value="1"/>
</dbReference>
<accession>A0AAQ4F5R9</accession>
<dbReference type="Gene3D" id="3.30.160.60">
    <property type="entry name" value="Classic Zinc Finger"/>
    <property type="match status" value="1"/>
</dbReference>
<evidence type="ECO:0000259" key="2">
    <source>
        <dbReference type="PROSITE" id="PS00028"/>
    </source>
</evidence>
<sequence>MQFNGPVPYNDHLRGAKHHKKKVATQGYVEALSEGGRPAAESPMDIDASAASVGSPTILAPNPLLPFVCKLCNVAMSCQAALISHNSGKKHMKALYTEETMRQVSVYGTIFAGPVPEQAHNQTAMSPTAPACLPQQDQPREHEEDVDLSCHYCGIVLFKSIEYKLEHLETDAHCNKKMQVIGQLGGTLQQSSIVPNVVQVIKHP</sequence>
<organism evidence="3 4">
    <name type="scientific">Amblyomma americanum</name>
    <name type="common">Lone star tick</name>
    <dbReference type="NCBI Taxonomy" id="6943"/>
    <lineage>
        <taxon>Eukaryota</taxon>
        <taxon>Metazoa</taxon>
        <taxon>Ecdysozoa</taxon>
        <taxon>Arthropoda</taxon>
        <taxon>Chelicerata</taxon>
        <taxon>Arachnida</taxon>
        <taxon>Acari</taxon>
        <taxon>Parasitiformes</taxon>
        <taxon>Ixodida</taxon>
        <taxon>Ixodoidea</taxon>
        <taxon>Ixodidae</taxon>
        <taxon>Amblyomminae</taxon>
        <taxon>Amblyomma</taxon>
    </lineage>
</organism>
<feature type="domain" description="C2H2-type" evidence="2">
    <location>
        <begin position="69"/>
        <end position="91"/>
    </location>
</feature>
<evidence type="ECO:0000256" key="1">
    <source>
        <dbReference type="SAM" id="MobiDB-lite"/>
    </source>
</evidence>
<evidence type="ECO:0000313" key="4">
    <source>
        <dbReference type="Proteomes" id="UP001321473"/>
    </source>
</evidence>
<dbReference type="InterPro" id="IPR036236">
    <property type="entry name" value="Znf_C2H2_sf"/>
</dbReference>
<reference evidence="3 4" key="1">
    <citation type="journal article" date="2023" name="Arcadia Sci">
        <title>De novo assembly of a long-read Amblyomma americanum tick genome.</title>
        <authorList>
            <person name="Chou S."/>
            <person name="Poskanzer K.E."/>
            <person name="Rollins M."/>
            <person name="Thuy-Boun P.S."/>
        </authorList>
    </citation>
    <scope>NUCLEOTIDE SEQUENCE [LARGE SCALE GENOMIC DNA]</scope>
    <source>
        <strain evidence="3">F_SG_1</strain>
        <tissue evidence="3">Salivary glands</tissue>
    </source>
</reference>
<dbReference type="Pfam" id="PF12874">
    <property type="entry name" value="zf-met"/>
    <property type="match status" value="1"/>
</dbReference>
<dbReference type="InterPro" id="IPR013087">
    <property type="entry name" value="Znf_C2H2_type"/>
</dbReference>